<accession>A0AAE4CXT3</accession>
<reference evidence="2 3" key="1">
    <citation type="submission" date="2023-07" db="EMBL/GenBank/DDBJ databases">
        <title>Sequencing the genomes of 1000 actinobacteria strains.</title>
        <authorList>
            <person name="Klenk H.-P."/>
        </authorList>
    </citation>
    <scope>NUCLEOTIDE SEQUENCE [LARGE SCALE GENOMIC DNA]</scope>
    <source>
        <strain evidence="2 3">DSM 44711</strain>
    </source>
</reference>
<organism evidence="2 3">
    <name type="scientific">Catenuloplanes niger</name>
    <dbReference type="NCBI Taxonomy" id="587534"/>
    <lineage>
        <taxon>Bacteria</taxon>
        <taxon>Bacillati</taxon>
        <taxon>Actinomycetota</taxon>
        <taxon>Actinomycetes</taxon>
        <taxon>Micromonosporales</taxon>
        <taxon>Micromonosporaceae</taxon>
        <taxon>Catenuloplanes</taxon>
    </lineage>
</organism>
<dbReference type="Proteomes" id="UP001183629">
    <property type="component" value="Unassembled WGS sequence"/>
</dbReference>
<gene>
    <name evidence="2" type="ORF">J2S44_007173</name>
</gene>
<evidence type="ECO:0008006" key="4">
    <source>
        <dbReference type="Google" id="ProtNLM"/>
    </source>
</evidence>
<evidence type="ECO:0000313" key="3">
    <source>
        <dbReference type="Proteomes" id="UP001183629"/>
    </source>
</evidence>
<evidence type="ECO:0000256" key="1">
    <source>
        <dbReference type="SAM" id="MobiDB-lite"/>
    </source>
</evidence>
<sequence length="166" mass="17615">MTDEEFWDLIGELGGVADERSRWCEPLVFGGGGDWTAYADAVLEITDDIGSRPEWRAWWEVSGCTTLRLVIELADAEACAVRRGAGAVTAECRVLASRLRHRSAAVAARIAAGDVAGVVRTVAAVLGLPDPPAVPRPAGAGPADPRADGRAARLRELRSRYPRPGG</sequence>
<comment type="caution">
    <text evidence="2">The sequence shown here is derived from an EMBL/GenBank/DDBJ whole genome shotgun (WGS) entry which is preliminary data.</text>
</comment>
<keyword evidence="3" id="KW-1185">Reference proteome</keyword>
<evidence type="ECO:0000313" key="2">
    <source>
        <dbReference type="EMBL" id="MDR7326923.1"/>
    </source>
</evidence>
<dbReference type="AlphaFoldDB" id="A0AAE4CXT3"/>
<feature type="region of interest" description="Disordered" evidence="1">
    <location>
        <begin position="130"/>
        <end position="166"/>
    </location>
</feature>
<protein>
    <recommendedName>
        <fullName evidence="4">DUF4240 domain-containing protein</fullName>
    </recommendedName>
</protein>
<proteinExistence type="predicted"/>
<dbReference type="EMBL" id="JAVDYC010000001">
    <property type="protein sequence ID" value="MDR7326923.1"/>
    <property type="molecule type" value="Genomic_DNA"/>
</dbReference>
<name>A0AAE4CXT3_9ACTN</name>
<feature type="compositionally biased region" description="Basic and acidic residues" evidence="1">
    <location>
        <begin position="145"/>
        <end position="159"/>
    </location>
</feature>
<dbReference type="RefSeq" id="WP_310423474.1">
    <property type="nucleotide sequence ID" value="NZ_JAVDYC010000001.1"/>
</dbReference>